<dbReference type="InterPro" id="IPR003740">
    <property type="entry name" value="YitT"/>
</dbReference>
<evidence type="ECO:0000313" key="8">
    <source>
        <dbReference type="EMBL" id="EPR32864.1"/>
    </source>
</evidence>
<dbReference type="PANTHER" id="PTHR33545">
    <property type="entry name" value="UPF0750 MEMBRANE PROTEIN YITT-RELATED"/>
    <property type="match status" value="1"/>
</dbReference>
<protein>
    <recommendedName>
        <fullName evidence="7">DUF2179 domain-containing protein</fullName>
    </recommendedName>
</protein>
<evidence type="ECO:0000259" key="7">
    <source>
        <dbReference type="Pfam" id="PF10035"/>
    </source>
</evidence>
<evidence type="ECO:0000313" key="9">
    <source>
        <dbReference type="Proteomes" id="UP000014975"/>
    </source>
</evidence>
<accession>S7UGC1</accession>
<organism evidence="8 9">
    <name type="scientific">Alkalidesulfovibrio alkalitolerans DSM 16529</name>
    <dbReference type="NCBI Taxonomy" id="1121439"/>
    <lineage>
        <taxon>Bacteria</taxon>
        <taxon>Pseudomonadati</taxon>
        <taxon>Thermodesulfobacteriota</taxon>
        <taxon>Desulfovibrionia</taxon>
        <taxon>Desulfovibrionales</taxon>
        <taxon>Desulfovibrionaceae</taxon>
        <taxon>Alkalidesulfovibrio</taxon>
    </lineage>
</organism>
<evidence type="ECO:0000256" key="3">
    <source>
        <dbReference type="ARBA" id="ARBA00022692"/>
    </source>
</evidence>
<keyword evidence="3 6" id="KW-0812">Transmembrane</keyword>
<feature type="transmembrane region" description="Helical" evidence="6">
    <location>
        <begin position="83"/>
        <end position="105"/>
    </location>
</feature>
<feature type="domain" description="DUF2179" evidence="7">
    <location>
        <begin position="224"/>
        <end position="277"/>
    </location>
</feature>
<dbReference type="InterPro" id="IPR051461">
    <property type="entry name" value="UPF0750_membrane"/>
</dbReference>
<proteinExistence type="predicted"/>
<dbReference type="PATRIC" id="fig|1121439.3.peg.1654"/>
<dbReference type="STRING" id="1121439.dsat_0305"/>
<dbReference type="AlphaFoldDB" id="S7UGC1"/>
<feature type="transmembrane region" description="Helical" evidence="6">
    <location>
        <begin position="178"/>
        <end position="198"/>
    </location>
</feature>
<keyword evidence="2" id="KW-1003">Cell membrane</keyword>
<keyword evidence="5 6" id="KW-0472">Membrane</keyword>
<evidence type="ECO:0000256" key="6">
    <source>
        <dbReference type="SAM" id="Phobius"/>
    </source>
</evidence>
<dbReference type="Gene3D" id="3.30.70.120">
    <property type="match status" value="1"/>
</dbReference>
<dbReference type="EMBL" id="ATHI01000026">
    <property type="protein sequence ID" value="EPR32864.1"/>
    <property type="molecule type" value="Genomic_DNA"/>
</dbReference>
<dbReference type="PIRSF" id="PIRSF006483">
    <property type="entry name" value="Membrane_protein_YitT"/>
    <property type="match status" value="1"/>
</dbReference>
<dbReference type="CDD" id="cd16380">
    <property type="entry name" value="YitT_C"/>
    <property type="match status" value="1"/>
</dbReference>
<evidence type="ECO:0000256" key="4">
    <source>
        <dbReference type="ARBA" id="ARBA00022989"/>
    </source>
</evidence>
<reference evidence="8 9" key="1">
    <citation type="journal article" date="2013" name="Genome Announc.">
        <title>Draft genome sequences for three mercury-methylating, sulfate-reducing bacteria.</title>
        <authorList>
            <person name="Brown S.D."/>
            <person name="Hurt R.A.Jr."/>
            <person name="Gilmour C.C."/>
            <person name="Elias D.A."/>
        </authorList>
    </citation>
    <scope>NUCLEOTIDE SEQUENCE [LARGE SCALE GENOMIC DNA]</scope>
    <source>
        <strain evidence="8 9">DSM 16529</strain>
    </source>
</reference>
<dbReference type="OrthoDB" id="5401948at2"/>
<dbReference type="PANTHER" id="PTHR33545:SF5">
    <property type="entry name" value="UPF0750 MEMBRANE PROTEIN YITT"/>
    <property type="match status" value="1"/>
</dbReference>
<keyword evidence="9" id="KW-1185">Reference proteome</keyword>
<feature type="transmembrane region" description="Helical" evidence="6">
    <location>
        <begin position="53"/>
        <end position="76"/>
    </location>
</feature>
<gene>
    <name evidence="8" type="ORF">dsat_0305</name>
</gene>
<comment type="caution">
    <text evidence="8">The sequence shown here is derived from an EMBL/GenBank/DDBJ whole genome shotgun (WGS) entry which is preliminary data.</text>
</comment>
<feature type="transmembrane region" description="Helical" evidence="6">
    <location>
        <begin position="12"/>
        <end position="33"/>
    </location>
</feature>
<evidence type="ECO:0000256" key="1">
    <source>
        <dbReference type="ARBA" id="ARBA00004651"/>
    </source>
</evidence>
<feature type="transmembrane region" description="Helical" evidence="6">
    <location>
        <begin position="111"/>
        <end position="133"/>
    </location>
</feature>
<dbReference type="RefSeq" id="WP_020886999.1">
    <property type="nucleotide sequence ID" value="NZ_ATHI01000026.1"/>
</dbReference>
<evidence type="ECO:0000256" key="5">
    <source>
        <dbReference type="ARBA" id="ARBA00023136"/>
    </source>
</evidence>
<dbReference type="InterPro" id="IPR015867">
    <property type="entry name" value="N-reg_PII/ATP_PRibTrfase_C"/>
</dbReference>
<comment type="subcellular location">
    <subcellularLocation>
        <location evidence="1">Cell membrane</location>
        <topology evidence="1">Multi-pass membrane protein</topology>
    </subcellularLocation>
</comment>
<name>S7UGC1_9BACT</name>
<dbReference type="GO" id="GO:0005886">
    <property type="term" value="C:plasma membrane"/>
    <property type="evidence" value="ECO:0007669"/>
    <property type="project" value="UniProtKB-SubCell"/>
</dbReference>
<dbReference type="eggNOG" id="COG1284">
    <property type="taxonomic scope" value="Bacteria"/>
</dbReference>
<feature type="transmembrane region" description="Helical" evidence="6">
    <location>
        <begin position="154"/>
        <end position="172"/>
    </location>
</feature>
<evidence type="ECO:0000256" key="2">
    <source>
        <dbReference type="ARBA" id="ARBA00022475"/>
    </source>
</evidence>
<dbReference type="Proteomes" id="UP000014975">
    <property type="component" value="Unassembled WGS sequence"/>
</dbReference>
<sequence length="287" mass="32301">MQKKPYAFTYSIWWNLLLMVVGASLWAWAFKAIVIPHQFFSGGVAGLSLLVSYWLGIFPVSVWLLIINAPIFVMAWLMVSRRFFLYSLFGMLCLSLLIEIMPWTVAVENKGLAVLAAGSIMGAGTGIALRSLGSLGGTDILAIILSQRYNVRPGQTNFAFNFTVFCLGLALFSLDEVLYSLAMVFVAAWVMEYFLGMFNQRRLVLIISDKPEDIARRILNEMRRGCTFLHGRGAYTGKEREVVMTVVNNVQVKRLEELVFTTDPNAFTIVESTLNVLDQGFSERKKY</sequence>
<dbReference type="Pfam" id="PF10035">
    <property type="entry name" value="DUF2179"/>
    <property type="match status" value="1"/>
</dbReference>
<dbReference type="InterPro" id="IPR019264">
    <property type="entry name" value="DUF2179"/>
</dbReference>
<keyword evidence="4 6" id="KW-1133">Transmembrane helix</keyword>
<dbReference type="Pfam" id="PF02588">
    <property type="entry name" value="YitT_membrane"/>
    <property type="match status" value="1"/>
</dbReference>